<dbReference type="Proteomes" id="UP000604765">
    <property type="component" value="Unassembled WGS sequence"/>
</dbReference>
<feature type="transmembrane region" description="Helical" evidence="2">
    <location>
        <begin position="182"/>
        <end position="205"/>
    </location>
</feature>
<dbReference type="RefSeq" id="WP_203629242.1">
    <property type="nucleotide sequence ID" value="NZ_BNJR01000007.1"/>
</dbReference>
<feature type="transmembrane region" description="Helical" evidence="2">
    <location>
        <begin position="119"/>
        <end position="142"/>
    </location>
</feature>
<dbReference type="Gene3D" id="1.10.260.40">
    <property type="entry name" value="lambda repressor-like DNA-binding domains"/>
    <property type="match status" value="1"/>
</dbReference>
<dbReference type="SUPFAM" id="SSF47413">
    <property type="entry name" value="lambda repressor-like DNA-binding domains"/>
    <property type="match status" value="1"/>
</dbReference>
<dbReference type="Pfam" id="PF01381">
    <property type="entry name" value="HTH_3"/>
    <property type="match status" value="1"/>
</dbReference>
<name>A0ABQ3VW98_9LACO</name>
<dbReference type="PROSITE" id="PS50943">
    <property type="entry name" value="HTH_CROC1"/>
    <property type="match status" value="1"/>
</dbReference>
<dbReference type="GO" id="GO:0003677">
    <property type="term" value="F:DNA binding"/>
    <property type="evidence" value="ECO:0007669"/>
    <property type="project" value="UniProtKB-KW"/>
</dbReference>
<evidence type="ECO:0000256" key="2">
    <source>
        <dbReference type="SAM" id="Phobius"/>
    </source>
</evidence>
<dbReference type="PANTHER" id="PTHR46558:SF4">
    <property type="entry name" value="DNA-BIDING PHAGE PROTEIN"/>
    <property type="match status" value="1"/>
</dbReference>
<evidence type="ECO:0000313" key="5">
    <source>
        <dbReference type="Proteomes" id="UP000604765"/>
    </source>
</evidence>
<keyword evidence="5" id="KW-1185">Reference proteome</keyword>
<proteinExistence type="predicted"/>
<comment type="caution">
    <text evidence="4">The sequence shown here is derived from an EMBL/GenBank/DDBJ whole genome shotgun (WGS) entry which is preliminary data.</text>
</comment>
<keyword evidence="2" id="KW-0812">Transmembrane</keyword>
<organism evidence="4 5">
    <name type="scientific">Lentilactobacillus fungorum</name>
    <dbReference type="NCBI Taxonomy" id="2201250"/>
    <lineage>
        <taxon>Bacteria</taxon>
        <taxon>Bacillati</taxon>
        <taxon>Bacillota</taxon>
        <taxon>Bacilli</taxon>
        <taxon>Lactobacillales</taxon>
        <taxon>Lactobacillaceae</taxon>
        <taxon>Lentilactobacillus</taxon>
    </lineage>
</organism>
<dbReference type="InterPro" id="IPR001387">
    <property type="entry name" value="Cro/C1-type_HTH"/>
</dbReference>
<keyword evidence="2" id="KW-0472">Membrane</keyword>
<protein>
    <submittedName>
        <fullName evidence="4">DNA-binding protein</fullName>
    </submittedName>
</protein>
<keyword evidence="2" id="KW-1133">Transmembrane helix</keyword>
<dbReference type="PANTHER" id="PTHR46558">
    <property type="entry name" value="TRACRIPTIONAL REGULATORY PROTEIN-RELATED-RELATED"/>
    <property type="match status" value="1"/>
</dbReference>
<sequence length="210" mass="23716">MTKTRIASLRKQRGWTQEHLAEESQVNTRTIQRLEAGEDASLETLNLIANALNVQINDLFETLPDSDKGQEIMAFDKNKAEQTRKWEATRKLYRTCIVIGFIILMLLLATALSSTGNDMILDIGGIVWLIIWPIGFGIIKLIEVNWLEPQLSQKYPLAENLNLAYVQQKKGSPVTATKKHTVIWVIGGVILGILIVWAVFNLVLFKRFGI</sequence>
<evidence type="ECO:0000259" key="3">
    <source>
        <dbReference type="PROSITE" id="PS50943"/>
    </source>
</evidence>
<accession>A0ABQ3VW98</accession>
<dbReference type="SMART" id="SM00530">
    <property type="entry name" value="HTH_XRE"/>
    <property type="match status" value="1"/>
</dbReference>
<dbReference type="CDD" id="cd00093">
    <property type="entry name" value="HTH_XRE"/>
    <property type="match status" value="1"/>
</dbReference>
<keyword evidence="1 4" id="KW-0238">DNA-binding</keyword>
<evidence type="ECO:0000256" key="1">
    <source>
        <dbReference type="ARBA" id="ARBA00023125"/>
    </source>
</evidence>
<feature type="domain" description="HTH cro/C1-type" evidence="3">
    <location>
        <begin position="6"/>
        <end position="59"/>
    </location>
</feature>
<evidence type="ECO:0000313" key="4">
    <source>
        <dbReference type="EMBL" id="GHP13188.1"/>
    </source>
</evidence>
<feature type="transmembrane region" description="Helical" evidence="2">
    <location>
        <begin position="92"/>
        <end position="113"/>
    </location>
</feature>
<dbReference type="InterPro" id="IPR010982">
    <property type="entry name" value="Lambda_DNA-bd_dom_sf"/>
</dbReference>
<dbReference type="EMBL" id="BNJR01000007">
    <property type="protein sequence ID" value="GHP13188.1"/>
    <property type="molecule type" value="Genomic_DNA"/>
</dbReference>
<gene>
    <name evidence="4" type="ORF">YK48G_06130</name>
</gene>
<reference evidence="4 5" key="1">
    <citation type="journal article" date="2021" name="Int. J. Syst. Evol. Microbiol.">
        <title>Lentilactobacillus fungorum sp. nov., isolated from spent mushroom substrates.</title>
        <authorList>
            <person name="Tohno M."/>
            <person name="Tanizawa Y."/>
            <person name="Kojima Y."/>
            <person name="Sakamoto M."/>
            <person name="Ohkuma M."/>
            <person name="Kobayashi H."/>
        </authorList>
    </citation>
    <scope>NUCLEOTIDE SEQUENCE [LARGE SCALE GENOMIC DNA]</scope>
    <source>
        <strain evidence="4 5">YK48G</strain>
    </source>
</reference>